<dbReference type="GeneID" id="24957811"/>
<dbReference type="HOGENOM" id="CLU_1248337_0_0_2"/>
<proteinExistence type="predicted"/>
<dbReference type="STRING" id="195522.BD01_0294"/>
<reference evidence="1 2" key="1">
    <citation type="submission" date="2014-02" db="EMBL/GenBank/DDBJ databases">
        <title>Genome Sequence of an Hyperthermophilic Archaeon, Thermococcus nautili 30-1, producing viral vesicles.</title>
        <authorList>
            <person name="Oberto J."/>
            <person name="Gaudin M."/>
            <person name="Cossu M."/>
            <person name="Gorlas A."/>
            <person name="Slesarev A."/>
            <person name="Marguet E."/>
            <person name="Forterre P."/>
        </authorList>
    </citation>
    <scope>NUCLEOTIDE SEQUENCE [LARGE SCALE GENOMIC DNA]</scope>
    <source>
        <strain evidence="1 2">30-1</strain>
    </source>
</reference>
<dbReference type="eggNOG" id="arCOG05780">
    <property type="taxonomic scope" value="Archaea"/>
</dbReference>
<dbReference type="AlphaFoldDB" id="W8NZN2"/>
<dbReference type="RefSeq" id="WP_042689181.1">
    <property type="nucleotide sequence ID" value="NZ_CP007264.1"/>
</dbReference>
<organism evidence="1 2">
    <name type="scientific">Thermococcus nautili</name>
    <dbReference type="NCBI Taxonomy" id="195522"/>
    <lineage>
        <taxon>Archaea</taxon>
        <taxon>Methanobacteriati</taxon>
        <taxon>Methanobacteriota</taxon>
        <taxon>Thermococci</taxon>
        <taxon>Thermococcales</taxon>
        <taxon>Thermococcaceae</taxon>
        <taxon>Thermococcus</taxon>
    </lineage>
</organism>
<dbReference type="Proteomes" id="UP000019434">
    <property type="component" value="Chromosome"/>
</dbReference>
<accession>W8NZN2</accession>
<dbReference type="EMBL" id="CP007264">
    <property type="protein sequence ID" value="AHL21921.1"/>
    <property type="molecule type" value="Genomic_DNA"/>
</dbReference>
<dbReference type="KEGG" id="tnu:BD01_0294"/>
<keyword evidence="2" id="KW-1185">Reference proteome</keyword>
<evidence type="ECO:0000313" key="1">
    <source>
        <dbReference type="EMBL" id="AHL21921.1"/>
    </source>
</evidence>
<sequence length="259" mass="28531">MNKKTVALIIVLLVVLAPVSYVLYSYSKFSNVINPGNPKGESHYVVLYSGGQFYIMNPAQYSQVQKSLPPGSKAFNITLKSYITGSPEVDLNLTLRGLYDRFVIVLGSPDVQECKTNPNLYPGSCQFRTAAVTEISALVSSIFSMNYYLLAKSKGYDNASAKEYAYEQTQLRHDVAYLSFWTKFEIGRGALGNEKVLTVLLIGPAEGAKCNCVYIPRKGLLVIEGTTDETLRAEIVLIENIIGFQWPEGKNPEIVSATG</sequence>
<dbReference type="OrthoDB" id="85824at2157"/>
<gene>
    <name evidence="1" type="ORF">BD01_0294</name>
</gene>
<protein>
    <submittedName>
        <fullName evidence="1">Putative membrane protein, conserved</fullName>
    </submittedName>
</protein>
<name>W8NZN2_9EURY</name>
<evidence type="ECO:0000313" key="2">
    <source>
        <dbReference type="Proteomes" id="UP000019434"/>
    </source>
</evidence>